<dbReference type="AlphaFoldDB" id="A0A5A5TEV8"/>
<dbReference type="GO" id="GO:0005507">
    <property type="term" value="F:copper ion binding"/>
    <property type="evidence" value="ECO:0007669"/>
    <property type="project" value="InterPro"/>
</dbReference>
<feature type="transmembrane region" description="Helical" evidence="3">
    <location>
        <begin position="164"/>
        <end position="187"/>
    </location>
</feature>
<name>A0A5A5TEV8_9CHLR</name>
<keyword evidence="1" id="KW-0732">Signal</keyword>
<dbReference type="InterPro" id="IPR014755">
    <property type="entry name" value="Cu-Rt/internalin_Ig-like"/>
</dbReference>
<accession>A0A5A5TEV8</accession>
<dbReference type="GO" id="GO:0046688">
    <property type="term" value="P:response to copper ion"/>
    <property type="evidence" value="ECO:0007669"/>
    <property type="project" value="InterPro"/>
</dbReference>
<gene>
    <name evidence="5" type="ORF">KDI_30080</name>
</gene>
<dbReference type="InterPro" id="IPR007348">
    <property type="entry name" value="CopC_dom"/>
</dbReference>
<dbReference type="Pfam" id="PF04234">
    <property type="entry name" value="CopC"/>
    <property type="match status" value="1"/>
</dbReference>
<keyword evidence="3" id="KW-0472">Membrane</keyword>
<dbReference type="GO" id="GO:0042597">
    <property type="term" value="C:periplasmic space"/>
    <property type="evidence" value="ECO:0007669"/>
    <property type="project" value="InterPro"/>
</dbReference>
<feature type="domain" description="CopC" evidence="4">
    <location>
        <begin position="35"/>
        <end position="128"/>
    </location>
</feature>
<protein>
    <recommendedName>
        <fullName evidence="4">CopC domain-containing protein</fullName>
    </recommendedName>
</protein>
<evidence type="ECO:0000256" key="2">
    <source>
        <dbReference type="ARBA" id="ARBA00023008"/>
    </source>
</evidence>
<keyword evidence="2" id="KW-0186">Copper</keyword>
<dbReference type="RefSeq" id="WP_172632136.1">
    <property type="nucleotide sequence ID" value="NZ_BIXY01000043.1"/>
</dbReference>
<evidence type="ECO:0000313" key="6">
    <source>
        <dbReference type="Proteomes" id="UP000322530"/>
    </source>
</evidence>
<dbReference type="InterPro" id="IPR014756">
    <property type="entry name" value="Ig_E-set"/>
</dbReference>
<evidence type="ECO:0000256" key="3">
    <source>
        <dbReference type="SAM" id="Phobius"/>
    </source>
</evidence>
<proteinExistence type="predicted"/>
<evidence type="ECO:0000313" key="5">
    <source>
        <dbReference type="EMBL" id="GCF09444.1"/>
    </source>
</evidence>
<keyword evidence="6" id="KW-1185">Reference proteome</keyword>
<evidence type="ECO:0000259" key="4">
    <source>
        <dbReference type="Pfam" id="PF04234"/>
    </source>
</evidence>
<dbReference type="Gene3D" id="2.60.40.1220">
    <property type="match status" value="1"/>
</dbReference>
<dbReference type="EMBL" id="BIXY01000043">
    <property type="protein sequence ID" value="GCF09444.1"/>
    <property type="molecule type" value="Genomic_DNA"/>
</dbReference>
<organism evidence="5 6">
    <name type="scientific">Dictyobacter arantiisoli</name>
    <dbReference type="NCBI Taxonomy" id="2014874"/>
    <lineage>
        <taxon>Bacteria</taxon>
        <taxon>Bacillati</taxon>
        <taxon>Chloroflexota</taxon>
        <taxon>Ktedonobacteria</taxon>
        <taxon>Ktedonobacterales</taxon>
        <taxon>Dictyobacteraceae</taxon>
        <taxon>Dictyobacter</taxon>
    </lineage>
</organism>
<sequence length="214" mass="23358">MTCLVWLMGLGMASSSFLVFCTSGLALAHPLYSEYVSSDPAANMQLRRAPQTVTVHFSEYLAARKSILIITNAAGKRVSSTLVQPLPVKVQTLQTALRDTGSEVYIVNWYTVSAKDGSHDGGSFRFFVHASAPLQRSLKAYAPSLLPYHPTISSTSSPHELATIPLWLAGCIGLAGLITGIAIIWIFSRQAFYRRAMGILPDASDEDEYISHYD</sequence>
<dbReference type="SUPFAM" id="SSF81296">
    <property type="entry name" value="E set domains"/>
    <property type="match status" value="1"/>
</dbReference>
<dbReference type="Proteomes" id="UP000322530">
    <property type="component" value="Unassembled WGS sequence"/>
</dbReference>
<keyword evidence="3" id="KW-1133">Transmembrane helix</keyword>
<reference evidence="5 6" key="1">
    <citation type="submission" date="2019-01" db="EMBL/GenBank/DDBJ databases">
        <title>Draft genome sequence of Dictyobacter sp. Uno17.</title>
        <authorList>
            <person name="Wang C.M."/>
            <person name="Zheng Y."/>
            <person name="Sakai Y."/>
            <person name="Abe K."/>
            <person name="Yokota A."/>
            <person name="Yabe S."/>
        </authorList>
    </citation>
    <scope>NUCLEOTIDE SEQUENCE [LARGE SCALE GENOMIC DNA]</scope>
    <source>
        <strain evidence="5 6">Uno17</strain>
    </source>
</reference>
<keyword evidence="3" id="KW-0812">Transmembrane</keyword>
<evidence type="ECO:0000256" key="1">
    <source>
        <dbReference type="ARBA" id="ARBA00022729"/>
    </source>
</evidence>
<comment type="caution">
    <text evidence="5">The sequence shown here is derived from an EMBL/GenBank/DDBJ whole genome shotgun (WGS) entry which is preliminary data.</text>
</comment>